<proteinExistence type="predicted"/>
<evidence type="ECO:0000256" key="3">
    <source>
        <dbReference type="ARBA" id="ARBA00022989"/>
    </source>
</evidence>
<dbReference type="InterPro" id="IPR010652">
    <property type="entry name" value="DUF1232"/>
</dbReference>
<evidence type="ECO:0000313" key="6">
    <source>
        <dbReference type="EMBL" id="RAZ79008.1"/>
    </source>
</evidence>
<dbReference type="RefSeq" id="WP_112222527.1">
    <property type="nucleotide sequence ID" value="NZ_CP047673.1"/>
</dbReference>
<evidence type="ECO:0000313" key="7">
    <source>
        <dbReference type="Proteomes" id="UP000251002"/>
    </source>
</evidence>
<sequence length="158" mass="17969">MTNENLKKPLPSEEDQRDFYQKLRYKIQNWVDSKNGKGSKFLKYVLFAPDFFHLLMKMMLDSRIDSKSKSMIGAGILYFFAPVDLLPEAIMGPAGFADDVVVAVYIVNSLLNKYPKEVVTSHWAGDEDLLMVVSRLASTGNKWASRLPAGKMVKRFLK</sequence>
<keyword evidence="3" id="KW-1133">Transmembrane helix</keyword>
<evidence type="ECO:0000256" key="2">
    <source>
        <dbReference type="ARBA" id="ARBA00022692"/>
    </source>
</evidence>
<dbReference type="AlphaFoldDB" id="A0A365L0Q1"/>
<keyword evidence="2" id="KW-0812">Transmembrane</keyword>
<dbReference type="GO" id="GO:0012505">
    <property type="term" value="C:endomembrane system"/>
    <property type="evidence" value="ECO:0007669"/>
    <property type="project" value="UniProtKB-SubCell"/>
</dbReference>
<accession>A0A365L0Q1</accession>
<dbReference type="EMBL" id="QLZR01000002">
    <property type="protein sequence ID" value="RAZ79008.1"/>
    <property type="molecule type" value="Genomic_DNA"/>
</dbReference>
<keyword evidence="7" id="KW-1185">Reference proteome</keyword>
<feature type="domain" description="DUF1232" evidence="5">
    <location>
        <begin position="69"/>
        <end position="104"/>
    </location>
</feature>
<reference evidence="6 7" key="1">
    <citation type="submission" date="2018-06" db="EMBL/GenBank/DDBJ databases">
        <title>The draft genome sequences of strains SCU63 and S1.</title>
        <authorList>
            <person name="Gan L."/>
        </authorList>
    </citation>
    <scope>NUCLEOTIDE SEQUENCE [LARGE SCALE GENOMIC DNA]</scope>
    <source>
        <strain evidence="6 7">SCU63</strain>
    </source>
</reference>
<keyword evidence="4" id="KW-0472">Membrane</keyword>
<name>A0A365L0Q1_9BACL</name>
<gene>
    <name evidence="6" type="ORF">DP120_05175</name>
</gene>
<dbReference type="Pfam" id="PF06803">
    <property type="entry name" value="DUF1232"/>
    <property type="match status" value="1"/>
</dbReference>
<dbReference type="Proteomes" id="UP000251002">
    <property type="component" value="Unassembled WGS sequence"/>
</dbReference>
<organism evidence="6 7">
    <name type="scientific">Planococcus halotolerans</name>
    <dbReference type="NCBI Taxonomy" id="2233542"/>
    <lineage>
        <taxon>Bacteria</taxon>
        <taxon>Bacillati</taxon>
        <taxon>Bacillota</taxon>
        <taxon>Bacilli</taxon>
        <taxon>Bacillales</taxon>
        <taxon>Caryophanaceae</taxon>
        <taxon>Planococcus</taxon>
    </lineage>
</organism>
<evidence type="ECO:0000256" key="4">
    <source>
        <dbReference type="ARBA" id="ARBA00023136"/>
    </source>
</evidence>
<protein>
    <recommendedName>
        <fullName evidence="5">DUF1232 domain-containing protein</fullName>
    </recommendedName>
</protein>
<evidence type="ECO:0000256" key="1">
    <source>
        <dbReference type="ARBA" id="ARBA00004127"/>
    </source>
</evidence>
<evidence type="ECO:0000259" key="5">
    <source>
        <dbReference type="Pfam" id="PF06803"/>
    </source>
</evidence>
<comment type="subcellular location">
    <subcellularLocation>
        <location evidence="1">Endomembrane system</location>
        <topology evidence="1">Multi-pass membrane protein</topology>
    </subcellularLocation>
</comment>
<comment type="caution">
    <text evidence="6">The sequence shown here is derived from an EMBL/GenBank/DDBJ whole genome shotgun (WGS) entry which is preliminary data.</text>
</comment>